<feature type="region of interest" description="Disordered" evidence="1">
    <location>
        <begin position="249"/>
        <end position="275"/>
    </location>
</feature>
<evidence type="ECO:0000313" key="2">
    <source>
        <dbReference type="EMBL" id="KAA1115634.1"/>
    </source>
</evidence>
<gene>
    <name evidence="2" type="ORF">PGTUg99_017370</name>
</gene>
<evidence type="ECO:0000313" key="3">
    <source>
        <dbReference type="Proteomes" id="UP000325313"/>
    </source>
</evidence>
<dbReference type="EMBL" id="VDEP01000272">
    <property type="protein sequence ID" value="KAA1115634.1"/>
    <property type="molecule type" value="Genomic_DNA"/>
</dbReference>
<comment type="caution">
    <text evidence="2">The sequence shown here is derived from an EMBL/GenBank/DDBJ whole genome shotgun (WGS) entry which is preliminary data.</text>
</comment>
<proteinExistence type="predicted"/>
<sequence length="293" mass="32945">MSSDRSTTQAPEASKQLLAVAFSIASGESSHQDPVVPKSTLEPVPDTSIEPNNQKEEGTAITLPISATTPNINDQNSTVQVDQAVLADPTNHTSEDVTHIPNANISDVSLANVQHTSLDSTRQERPLADERDTLVGTTNPQDPTVDVADATPLPTEEEEQQHRRRLLDFIEQAHARGHRDAVMMFTRMLYPELNSSLPEEPVLDLTGRRPAQYIYSPTSPYGYRILEQGIYFVPGLVAPFSAEDMIHWPQPEPHLPQNDRFRKLKKQKKKKRKQRSYNRKLIITLVSLLMRRM</sequence>
<dbReference type="AlphaFoldDB" id="A0A5B0QRX6"/>
<accession>A0A5B0QRX6</accession>
<feature type="region of interest" description="Disordered" evidence="1">
    <location>
        <begin position="25"/>
        <end position="58"/>
    </location>
</feature>
<evidence type="ECO:0000256" key="1">
    <source>
        <dbReference type="SAM" id="MobiDB-lite"/>
    </source>
</evidence>
<name>A0A5B0QRX6_PUCGR</name>
<reference evidence="2 3" key="1">
    <citation type="submission" date="2019-05" db="EMBL/GenBank/DDBJ databases">
        <title>Emergence of the Ug99 lineage of the wheat stem rust pathogen through somatic hybridization.</title>
        <authorList>
            <person name="Li F."/>
            <person name="Upadhyaya N.M."/>
            <person name="Sperschneider J."/>
            <person name="Matny O."/>
            <person name="Nguyen-Phuc H."/>
            <person name="Mago R."/>
            <person name="Raley C."/>
            <person name="Miller M.E."/>
            <person name="Silverstein K.A.T."/>
            <person name="Henningsen E."/>
            <person name="Hirsch C.D."/>
            <person name="Visser B."/>
            <person name="Pretorius Z.A."/>
            <person name="Steffenson B.J."/>
            <person name="Schwessinger B."/>
            <person name="Dodds P.N."/>
            <person name="Figueroa M."/>
        </authorList>
    </citation>
    <scope>NUCLEOTIDE SEQUENCE [LARGE SCALE GENOMIC DNA]</scope>
    <source>
        <strain evidence="2 3">Ug99</strain>
    </source>
</reference>
<dbReference type="Proteomes" id="UP000325313">
    <property type="component" value="Unassembled WGS sequence"/>
</dbReference>
<feature type="region of interest" description="Disordered" evidence="1">
    <location>
        <begin position="116"/>
        <end position="162"/>
    </location>
</feature>
<feature type="compositionally biased region" description="Basic residues" evidence="1">
    <location>
        <begin position="262"/>
        <end position="275"/>
    </location>
</feature>
<feature type="compositionally biased region" description="Basic and acidic residues" evidence="1">
    <location>
        <begin position="121"/>
        <end position="133"/>
    </location>
</feature>
<organism evidence="2 3">
    <name type="scientific">Puccinia graminis f. sp. tritici</name>
    <dbReference type="NCBI Taxonomy" id="56615"/>
    <lineage>
        <taxon>Eukaryota</taxon>
        <taxon>Fungi</taxon>
        <taxon>Dikarya</taxon>
        <taxon>Basidiomycota</taxon>
        <taxon>Pucciniomycotina</taxon>
        <taxon>Pucciniomycetes</taxon>
        <taxon>Pucciniales</taxon>
        <taxon>Pucciniaceae</taxon>
        <taxon>Puccinia</taxon>
    </lineage>
</organism>
<protein>
    <submittedName>
        <fullName evidence="2">Uncharacterized protein</fullName>
    </submittedName>
</protein>